<keyword evidence="10 13" id="KW-0066">ATP synthesis</keyword>
<dbReference type="AlphaFoldDB" id="A0AAX2EFR4"/>
<dbReference type="InterPro" id="IPR005864">
    <property type="entry name" value="ATP_synth_F0_bsu_bac"/>
</dbReference>
<dbReference type="GO" id="GO:0012505">
    <property type="term" value="C:endomembrane system"/>
    <property type="evidence" value="ECO:0007669"/>
    <property type="project" value="UniProtKB-SubCell"/>
</dbReference>
<evidence type="ECO:0000256" key="4">
    <source>
        <dbReference type="ARBA" id="ARBA00022547"/>
    </source>
</evidence>
<evidence type="ECO:0000256" key="13">
    <source>
        <dbReference type="HAMAP-Rule" id="MF_01398"/>
    </source>
</evidence>
<evidence type="ECO:0000256" key="11">
    <source>
        <dbReference type="ARBA" id="ARBA00025198"/>
    </source>
</evidence>
<proteinExistence type="inferred from homology"/>
<keyword evidence="9 13" id="KW-0472">Membrane</keyword>
<comment type="caution">
    <text evidence="16">The sequence shown here is derived from an EMBL/GenBank/DDBJ whole genome shotgun (WGS) entry which is preliminary data.</text>
</comment>
<name>A0AAX2EFR4_9BACI</name>
<comment type="subcellular location">
    <subcellularLocation>
        <location evidence="13">Cell membrane</location>
        <topology evidence="13">Single-pass membrane protein</topology>
    </subcellularLocation>
    <subcellularLocation>
        <location evidence="12">Endomembrane system</location>
        <topology evidence="12">Single-pass membrane protein</topology>
    </subcellularLocation>
</comment>
<comment type="function">
    <text evidence="11 13">F(1)F(0) ATP synthase produces ATP from ADP in the presence of a proton or sodium gradient. F-type ATPases consist of two structural domains, F(1) containing the extramembraneous catalytic core and F(0) containing the membrane proton channel, linked together by a central stalk and a peripheral stalk. During catalysis, ATP synthesis in the catalytic domain of F(1) is coupled via a rotary mechanism of the central stalk subunits to proton translocation.</text>
</comment>
<dbReference type="GO" id="GO:0005886">
    <property type="term" value="C:plasma membrane"/>
    <property type="evidence" value="ECO:0007669"/>
    <property type="project" value="UniProtKB-SubCell"/>
</dbReference>
<evidence type="ECO:0000313" key="16">
    <source>
        <dbReference type="EMBL" id="SEN33572.1"/>
    </source>
</evidence>
<accession>A0AAX2EFR4</accession>
<dbReference type="SUPFAM" id="SSF81573">
    <property type="entry name" value="F1F0 ATP synthase subunit B, membrane domain"/>
    <property type="match status" value="1"/>
</dbReference>
<evidence type="ECO:0000256" key="6">
    <source>
        <dbReference type="ARBA" id="ARBA00022781"/>
    </source>
</evidence>
<keyword evidence="2 13" id="KW-0813">Transport</keyword>
<evidence type="ECO:0000256" key="1">
    <source>
        <dbReference type="ARBA" id="ARBA00005513"/>
    </source>
</evidence>
<dbReference type="CDD" id="cd06503">
    <property type="entry name" value="ATP-synt_Fo_b"/>
    <property type="match status" value="1"/>
</dbReference>
<dbReference type="Pfam" id="PF00430">
    <property type="entry name" value="ATP-synt_B"/>
    <property type="match status" value="1"/>
</dbReference>
<evidence type="ECO:0000256" key="5">
    <source>
        <dbReference type="ARBA" id="ARBA00022692"/>
    </source>
</evidence>
<evidence type="ECO:0000256" key="14">
    <source>
        <dbReference type="RuleBase" id="RU003848"/>
    </source>
</evidence>
<dbReference type="GO" id="GO:0045259">
    <property type="term" value="C:proton-transporting ATP synthase complex"/>
    <property type="evidence" value="ECO:0007669"/>
    <property type="project" value="UniProtKB-KW"/>
</dbReference>
<evidence type="ECO:0000256" key="7">
    <source>
        <dbReference type="ARBA" id="ARBA00022989"/>
    </source>
</evidence>
<dbReference type="Gene3D" id="6.10.250.1580">
    <property type="match status" value="1"/>
</dbReference>
<keyword evidence="8 13" id="KW-0406">Ion transport</keyword>
<evidence type="ECO:0000256" key="10">
    <source>
        <dbReference type="ARBA" id="ARBA00023310"/>
    </source>
</evidence>
<comment type="function">
    <text evidence="13">Component of the F(0) channel, it forms part of the peripheral stalk, linking F(1) to F(0).</text>
</comment>
<dbReference type="PANTHER" id="PTHR33445:SF1">
    <property type="entry name" value="ATP SYNTHASE SUBUNIT B"/>
    <property type="match status" value="1"/>
</dbReference>
<evidence type="ECO:0000256" key="8">
    <source>
        <dbReference type="ARBA" id="ARBA00023065"/>
    </source>
</evidence>
<comment type="subunit">
    <text evidence="13">F-type ATPases have 2 components, F(1) - the catalytic core - and F(0) - the membrane proton channel. F(1) has five subunits: alpha(3), beta(3), gamma(1), delta(1), epsilon(1). F(0) has three main subunits: a(1), b(2) and c(10-14). The alpha and beta chains form an alternating ring which encloses part of the gamma chain. F(1) is attached to F(0) by a central stalk formed by the gamma and epsilon chains, while a peripheral stalk is formed by the delta and b chains.</text>
</comment>
<evidence type="ECO:0000256" key="12">
    <source>
        <dbReference type="ARBA" id="ARBA00037847"/>
    </source>
</evidence>
<keyword evidence="15" id="KW-0175">Coiled coil</keyword>
<dbReference type="HAMAP" id="MF_01398">
    <property type="entry name" value="ATP_synth_b_bprime"/>
    <property type="match status" value="1"/>
</dbReference>
<keyword evidence="6 13" id="KW-0375">Hydrogen ion transport</keyword>
<dbReference type="GO" id="GO:0046933">
    <property type="term" value="F:proton-transporting ATP synthase activity, rotational mechanism"/>
    <property type="evidence" value="ECO:0007669"/>
    <property type="project" value="UniProtKB-UniRule"/>
</dbReference>
<evidence type="ECO:0000256" key="3">
    <source>
        <dbReference type="ARBA" id="ARBA00022475"/>
    </source>
</evidence>
<dbReference type="GO" id="GO:0046961">
    <property type="term" value="F:proton-transporting ATPase activity, rotational mechanism"/>
    <property type="evidence" value="ECO:0007669"/>
    <property type="project" value="TreeGrafter"/>
</dbReference>
<dbReference type="EMBL" id="FOCD01000002">
    <property type="protein sequence ID" value="SEN33572.1"/>
    <property type="molecule type" value="Genomic_DNA"/>
</dbReference>
<keyword evidence="3 13" id="KW-1003">Cell membrane</keyword>
<keyword evidence="7 13" id="KW-1133">Transmembrane helix</keyword>
<evidence type="ECO:0000256" key="2">
    <source>
        <dbReference type="ARBA" id="ARBA00022448"/>
    </source>
</evidence>
<dbReference type="PANTHER" id="PTHR33445">
    <property type="entry name" value="ATP SYNTHASE SUBUNIT B', CHLOROPLASTIC"/>
    <property type="match status" value="1"/>
</dbReference>
<feature type="transmembrane region" description="Helical" evidence="13">
    <location>
        <begin position="24"/>
        <end position="43"/>
    </location>
</feature>
<comment type="similarity">
    <text evidence="1 13 14">Belongs to the ATPase B chain family.</text>
</comment>
<evidence type="ECO:0000313" key="17">
    <source>
        <dbReference type="Proteomes" id="UP000199735"/>
    </source>
</evidence>
<evidence type="ECO:0000256" key="9">
    <source>
        <dbReference type="ARBA" id="ARBA00023136"/>
    </source>
</evidence>
<keyword evidence="4 13" id="KW-0138">CF(0)</keyword>
<reference evidence="16 17" key="1">
    <citation type="submission" date="2016-10" db="EMBL/GenBank/DDBJ databases">
        <authorList>
            <person name="Varghese N."/>
            <person name="Submissions S."/>
        </authorList>
    </citation>
    <scope>NUCLEOTIDE SEQUENCE [LARGE SCALE GENOMIC DNA]</scope>
    <source>
        <strain evidence="16 17">DSM 21619</strain>
    </source>
</reference>
<organism evidence="16 17">
    <name type="scientific">Terribacillus saccharophilus</name>
    <dbReference type="NCBI Taxonomy" id="361277"/>
    <lineage>
        <taxon>Bacteria</taxon>
        <taxon>Bacillati</taxon>
        <taxon>Bacillota</taxon>
        <taxon>Bacilli</taxon>
        <taxon>Bacillales</taxon>
        <taxon>Bacillaceae</taxon>
        <taxon>Terribacillus</taxon>
    </lineage>
</organism>
<gene>
    <name evidence="13" type="primary">atpF</name>
    <name evidence="16" type="ORF">SAMN04489762_1986</name>
</gene>
<dbReference type="InterPro" id="IPR002146">
    <property type="entry name" value="ATP_synth_b/b'su_bac/chlpt"/>
</dbReference>
<dbReference type="InterPro" id="IPR050059">
    <property type="entry name" value="ATP_synthase_B_chain"/>
</dbReference>
<sequence>MKGVELLQTLIIGAAIGGTPVGSMLVQIISFIILLALLGKFAWKPLMKVMQDRQEFISSEIDAAEQSRKDAEAAAKTAAEELKKTRAEAHAIIEEARKAGQQQEEQIIAIARREAERLKDAAVEDIANEKEKAMQALQAQVASLSVQIASKIIEKEITSDDQDKLISDYVKELER</sequence>
<evidence type="ECO:0000256" key="15">
    <source>
        <dbReference type="SAM" id="Coils"/>
    </source>
</evidence>
<feature type="coiled-coil region" evidence="15">
    <location>
        <begin position="61"/>
        <end position="147"/>
    </location>
</feature>
<dbReference type="NCBIfam" id="TIGR01144">
    <property type="entry name" value="ATP_synt_b"/>
    <property type="match status" value="1"/>
</dbReference>
<dbReference type="Proteomes" id="UP000199735">
    <property type="component" value="Unassembled WGS sequence"/>
</dbReference>
<dbReference type="InterPro" id="IPR028987">
    <property type="entry name" value="ATP_synth_B-like_membr_sf"/>
</dbReference>
<keyword evidence="5 13" id="KW-0812">Transmembrane</keyword>
<protein>
    <recommendedName>
        <fullName evidence="13">ATP synthase subunit b</fullName>
    </recommendedName>
    <alternativeName>
        <fullName evidence="13">ATP synthase F(0) sector subunit b</fullName>
    </alternativeName>
    <alternativeName>
        <fullName evidence="13">ATPase subunit I</fullName>
    </alternativeName>
    <alternativeName>
        <fullName evidence="13">F-type ATPase subunit b</fullName>
        <shortName evidence="13">F-ATPase subunit b</shortName>
    </alternativeName>
</protein>